<dbReference type="RefSeq" id="WP_161098555.1">
    <property type="nucleotide sequence ID" value="NZ_WWCW01000082.1"/>
</dbReference>
<dbReference type="EMBL" id="WWCW01000082">
    <property type="protein sequence ID" value="MYM89650.1"/>
    <property type="molecule type" value="Genomic_DNA"/>
</dbReference>
<evidence type="ECO:0000313" key="1">
    <source>
        <dbReference type="EMBL" id="MYM89650.1"/>
    </source>
</evidence>
<gene>
    <name evidence="1" type="ORF">GTP91_21025</name>
</gene>
<reference evidence="1 2" key="1">
    <citation type="submission" date="2020-01" db="EMBL/GenBank/DDBJ databases">
        <title>Novel species isolated from a subtropical stream in China.</title>
        <authorList>
            <person name="Lu H."/>
        </authorList>
    </citation>
    <scope>NUCLEOTIDE SEQUENCE [LARGE SCALE GENOMIC DNA]</scope>
    <source>
        <strain evidence="1 2">FT82W</strain>
    </source>
</reference>
<comment type="caution">
    <text evidence="1">The sequence shown here is derived from an EMBL/GenBank/DDBJ whole genome shotgun (WGS) entry which is preliminary data.</text>
</comment>
<proteinExistence type="predicted"/>
<dbReference type="AlphaFoldDB" id="A0A845G7S3"/>
<accession>A0A845G7S3</accession>
<name>A0A845G7S3_9BURK</name>
<organism evidence="1 2">
    <name type="scientific">Duganella vulcania</name>
    <dbReference type="NCBI Taxonomy" id="2692166"/>
    <lineage>
        <taxon>Bacteria</taxon>
        <taxon>Pseudomonadati</taxon>
        <taxon>Pseudomonadota</taxon>
        <taxon>Betaproteobacteria</taxon>
        <taxon>Burkholderiales</taxon>
        <taxon>Oxalobacteraceae</taxon>
        <taxon>Telluria group</taxon>
        <taxon>Duganella</taxon>
    </lineage>
</organism>
<dbReference type="Proteomes" id="UP000470302">
    <property type="component" value="Unassembled WGS sequence"/>
</dbReference>
<protein>
    <submittedName>
        <fullName evidence="1">Uncharacterized protein</fullName>
    </submittedName>
</protein>
<sequence>MLNATSFDRSHVEHTIALLLWPERMFVEPLKSFNTLTEPDGRWAAFRLSLSRLYEIAEQMTLSADVPEYVLVQFQQAQHLLVYSHLQFSLLSVALTQALICPA</sequence>
<evidence type="ECO:0000313" key="2">
    <source>
        <dbReference type="Proteomes" id="UP000470302"/>
    </source>
</evidence>